<gene>
    <name evidence="10" type="ORF">HETIRDRAFT_157732</name>
</gene>
<comment type="subcellular location">
    <subcellularLocation>
        <location evidence="1">Membrane</location>
        <topology evidence="1">Multi-pass membrane protein</topology>
    </subcellularLocation>
</comment>
<evidence type="ECO:0000256" key="4">
    <source>
        <dbReference type="ARBA" id="ARBA00022692"/>
    </source>
</evidence>
<feature type="transmembrane region" description="Helical" evidence="9">
    <location>
        <begin position="408"/>
        <end position="428"/>
    </location>
</feature>
<feature type="transmembrane region" description="Helical" evidence="9">
    <location>
        <begin position="434"/>
        <end position="456"/>
    </location>
</feature>
<feature type="transmembrane region" description="Helical" evidence="9">
    <location>
        <begin position="113"/>
        <end position="139"/>
    </location>
</feature>
<feature type="transmembrane region" description="Helical" evidence="9">
    <location>
        <begin position="207"/>
        <end position="235"/>
    </location>
</feature>
<dbReference type="InterPro" id="IPR004648">
    <property type="entry name" value="Oligpept_transpt"/>
</dbReference>
<dbReference type="OrthoDB" id="9986677at2759"/>
<sequence length="720" mass="81517">MEFDLDAVEEEDSPFPEVRASVSNIDDPEMPAMTMRMWVIGLALCMTASAMNVFFNFRSPAPSIWPIVLLLVSHPIGKLFAFSLPITVYRLPRSLGGGEFSFNPGPWNIKEHVLVFIMANVAVGAPYALNAVVVAEVFYGIHLGFWFTVVLVLATQLTGFGLAGLCRRFLVWPASMVWPQNLVICTLLNTLHAEDDEGAGGVTRYRYFMYVFGGAFFFFFLPNFLFQALAVFSWVCWLAPRNVPLNQVFGIESGMGLSILTFDWTRISWIGSPLMIPWWAEVHIFVGFVLFYWILTPALYYTNSWSLAHFPMFATEPYDRFGNVYNVTRVLQLDDTFNATAYDEYSPLYLPAAYAMTYLLAFALSTCVIVHTLLYHGRTLLHGLKRMRIEKDDIHAKLMRNYREVPDWWYGAAFVFFFGMAIVAQEVWKTGVPVWALLLAVALPITYVLPSGFIYAMTGQGITLNLLAQIIPGTILPGNPLANMVFKGYSVQTLTESTSFVQDLKLGHYIKVPPRATFVVQLVATILAAFLQVGVKVWMFDNVPDMCSPDQESQLVCPHNQVYFTASVIWGLIGPSRQFGEHSIYYPQLYAIIAGAILPIPFWLWQRRYPDSWTKFISTPIILNGVAYIPPATGINYSSWFAVGFVFQFLIRKRNFAWWCKFNYITSAALDGGTVVSLIVIFFTLQFPKGGFFIDWWGNNVFRNTADWDNLPLRPVPVGQ</sequence>
<evidence type="ECO:0000256" key="1">
    <source>
        <dbReference type="ARBA" id="ARBA00004141"/>
    </source>
</evidence>
<keyword evidence="4 9" id="KW-0812">Transmembrane</keyword>
<keyword evidence="8 9" id="KW-0472">Membrane</keyword>
<accession>W4JP10</accession>
<dbReference type="RefSeq" id="XP_009553277.1">
    <property type="nucleotide sequence ID" value="XM_009554982.1"/>
</dbReference>
<dbReference type="GO" id="GO:0016020">
    <property type="term" value="C:membrane"/>
    <property type="evidence" value="ECO:0007669"/>
    <property type="project" value="UniProtKB-SubCell"/>
</dbReference>
<feature type="transmembrane region" description="Helical" evidence="9">
    <location>
        <begin position="584"/>
        <end position="605"/>
    </location>
</feature>
<feature type="transmembrane region" description="Helical" evidence="9">
    <location>
        <begin position="352"/>
        <end position="377"/>
    </location>
</feature>
<dbReference type="GeneID" id="20667749"/>
<dbReference type="GO" id="GO:0015031">
    <property type="term" value="P:protein transport"/>
    <property type="evidence" value="ECO:0007669"/>
    <property type="project" value="UniProtKB-KW"/>
</dbReference>
<proteinExistence type="inferred from homology"/>
<keyword evidence="7 9" id="KW-1133">Transmembrane helix</keyword>
<reference evidence="10 11" key="1">
    <citation type="journal article" date="2012" name="New Phytol.">
        <title>Insight into trade-off between wood decay and parasitism from the genome of a fungal forest pathogen.</title>
        <authorList>
            <person name="Olson A."/>
            <person name="Aerts A."/>
            <person name="Asiegbu F."/>
            <person name="Belbahri L."/>
            <person name="Bouzid O."/>
            <person name="Broberg A."/>
            <person name="Canback B."/>
            <person name="Coutinho P.M."/>
            <person name="Cullen D."/>
            <person name="Dalman K."/>
            <person name="Deflorio G."/>
            <person name="van Diepen L.T."/>
            <person name="Dunand C."/>
            <person name="Duplessis S."/>
            <person name="Durling M."/>
            <person name="Gonthier P."/>
            <person name="Grimwood J."/>
            <person name="Fossdal C.G."/>
            <person name="Hansson D."/>
            <person name="Henrissat B."/>
            <person name="Hietala A."/>
            <person name="Himmelstrand K."/>
            <person name="Hoffmeister D."/>
            <person name="Hogberg N."/>
            <person name="James T.Y."/>
            <person name="Karlsson M."/>
            <person name="Kohler A."/>
            <person name="Kues U."/>
            <person name="Lee Y.H."/>
            <person name="Lin Y.C."/>
            <person name="Lind M."/>
            <person name="Lindquist E."/>
            <person name="Lombard V."/>
            <person name="Lucas S."/>
            <person name="Lunden K."/>
            <person name="Morin E."/>
            <person name="Murat C."/>
            <person name="Park J."/>
            <person name="Raffaello T."/>
            <person name="Rouze P."/>
            <person name="Salamov A."/>
            <person name="Schmutz J."/>
            <person name="Solheim H."/>
            <person name="Stahlberg J."/>
            <person name="Velez H."/>
            <person name="de Vries R.P."/>
            <person name="Wiebenga A."/>
            <person name="Woodward S."/>
            <person name="Yakovlev I."/>
            <person name="Garbelotto M."/>
            <person name="Martin F."/>
            <person name="Grigoriev I.V."/>
            <person name="Stenlid J."/>
        </authorList>
    </citation>
    <scope>NUCLEOTIDE SEQUENCE [LARGE SCALE GENOMIC DNA]</scope>
    <source>
        <strain evidence="10 11">TC 32-1</strain>
    </source>
</reference>
<keyword evidence="6" id="KW-0653">Protein transport</keyword>
<feature type="transmembrane region" description="Helical" evidence="9">
    <location>
        <begin position="37"/>
        <end position="55"/>
    </location>
</feature>
<dbReference type="Proteomes" id="UP000030671">
    <property type="component" value="Unassembled WGS sequence"/>
</dbReference>
<comment type="similarity">
    <text evidence="2">Belongs to the oligopeptide OPT transporter family.</text>
</comment>
<evidence type="ECO:0000256" key="6">
    <source>
        <dbReference type="ARBA" id="ARBA00022927"/>
    </source>
</evidence>
<dbReference type="AlphaFoldDB" id="W4JP10"/>
<evidence type="ECO:0000256" key="7">
    <source>
        <dbReference type="ARBA" id="ARBA00022989"/>
    </source>
</evidence>
<dbReference type="KEGG" id="hir:HETIRDRAFT_157732"/>
<dbReference type="EMBL" id="KI925467">
    <property type="protein sequence ID" value="ETW74800.1"/>
    <property type="molecule type" value="Genomic_DNA"/>
</dbReference>
<evidence type="ECO:0000256" key="3">
    <source>
        <dbReference type="ARBA" id="ARBA00022448"/>
    </source>
</evidence>
<evidence type="ECO:0000256" key="5">
    <source>
        <dbReference type="ARBA" id="ARBA00022856"/>
    </source>
</evidence>
<dbReference type="HOGENOM" id="CLU_004965_1_1_1"/>
<feature type="transmembrane region" description="Helical" evidence="9">
    <location>
        <begin position="247"/>
        <end position="264"/>
    </location>
</feature>
<feature type="transmembrane region" description="Helical" evidence="9">
    <location>
        <begin position="663"/>
        <end position="687"/>
    </location>
</feature>
<name>W4JP10_HETIT</name>
<dbReference type="Pfam" id="PF03169">
    <property type="entry name" value="OPT"/>
    <property type="match status" value="1"/>
</dbReference>
<dbReference type="NCBIfam" id="TIGR00727">
    <property type="entry name" value="ISP4_OPT"/>
    <property type="match status" value="1"/>
</dbReference>
<dbReference type="eggNOG" id="KOG2262">
    <property type="taxonomic scope" value="Eukaryota"/>
</dbReference>
<evidence type="ECO:0000313" key="10">
    <source>
        <dbReference type="EMBL" id="ETW74800.1"/>
    </source>
</evidence>
<evidence type="ECO:0000256" key="2">
    <source>
        <dbReference type="ARBA" id="ARBA00008807"/>
    </source>
</evidence>
<dbReference type="NCBIfam" id="TIGR00728">
    <property type="entry name" value="OPT_sfam"/>
    <property type="match status" value="1"/>
</dbReference>
<feature type="transmembrane region" description="Helical" evidence="9">
    <location>
        <begin position="67"/>
        <end position="92"/>
    </location>
</feature>
<protein>
    <submittedName>
        <fullName evidence="10">Oligopeptide transporter</fullName>
    </submittedName>
</protein>
<dbReference type="InParanoid" id="W4JP10"/>
<evidence type="ECO:0000313" key="11">
    <source>
        <dbReference type="Proteomes" id="UP000030671"/>
    </source>
</evidence>
<feature type="transmembrane region" description="Helical" evidence="9">
    <location>
        <begin position="276"/>
        <end position="295"/>
    </location>
</feature>
<evidence type="ECO:0000256" key="8">
    <source>
        <dbReference type="ARBA" id="ARBA00023136"/>
    </source>
</evidence>
<feature type="transmembrane region" description="Helical" evidence="9">
    <location>
        <begin position="518"/>
        <end position="539"/>
    </location>
</feature>
<keyword evidence="11" id="KW-1185">Reference proteome</keyword>
<dbReference type="PANTHER" id="PTHR22601">
    <property type="entry name" value="ISP4 LIKE PROTEIN"/>
    <property type="match status" value="1"/>
</dbReference>
<evidence type="ECO:0000256" key="9">
    <source>
        <dbReference type="SAM" id="Phobius"/>
    </source>
</evidence>
<dbReference type="InterPro" id="IPR004813">
    <property type="entry name" value="OPT"/>
</dbReference>
<dbReference type="GO" id="GO:0035673">
    <property type="term" value="F:oligopeptide transmembrane transporter activity"/>
    <property type="evidence" value="ECO:0007669"/>
    <property type="project" value="InterPro"/>
</dbReference>
<feature type="transmembrane region" description="Helical" evidence="9">
    <location>
        <begin position="145"/>
        <end position="166"/>
    </location>
</feature>
<organism evidence="10 11">
    <name type="scientific">Heterobasidion irregulare (strain TC 32-1)</name>
    <dbReference type="NCBI Taxonomy" id="747525"/>
    <lineage>
        <taxon>Eukaryota</taxon>
        <taxon>Fungi</taxon>
        <taxon>Dikarya</taxon>
        <taxon>Basidiomycota</taxon>
        <taxon>Agaricomycotina</taxon>
        <taxon>Agaricomycetes</taxon>
        <taxon>Russulales</taxon>
        <taxon>Bondarzewiaceae</taxon>
        <taxon>Heterobasidion</taxon>
        <taxon>Heterobasidion annosum species complex</taxon>
    </lineage>
</organism>
<keyword evidence="3" id="KW-0813">Transport</keyword>
<keyword evidence="5" id="KW-0571">Peptide transport</keyword>